<dbReference type="InterPro" id="IPR007809">
    <property type="entry name" value="FlgN-like"/>
</dbReference>
<dbReference type="InterPro" id="IPR036679">
    <property type="entry name" value="FlgN-like_sf"/>
</dbReference>
<gene>
    <name evidence="4" type="ORF">MD535_11465</name>
</gene>
<evidence type="ECO:0000313" key="5">
    <source>
        <dbReference type="Proteomes" id="UP001155587"/>
    </source>
</evidence>
<proteinExistence type="inferred from homology"/>
<dbReference type="EMBL" id="JAKRRY010000013">
    <property type="protein sequence ID" value="MCW8346615.1"/>
    <property type="molecule type" value="Genomic_DNA"/>
</dbReference>
<keyword evidence="3" id="KW-1005">Bacterial flagellum biogenesis</keyword>
<comment type="similarity">
    <text evidence="2">Belongs to the FlgN family.</text>
</comment>
<evidence type="ECO:0000313" key="4">
    <source>
        <dbReference type="EMBL" id="MCW8346615.1"/>
    </source>
</evidence>
<sequence length="151" mass="17127">MTVTKSELVQNFVVSITEDIKLYQKLLALLQHQKALYLKLDSDALNRNIQQQLPVLKKLSYGAKSRTLCLQQLQLPSSEVGVKTLTKALPIKLQTHVAKQWSVLEALIKQCQRYNQENGQSSAAFHELLGQLMGKPAITYEEKVVCEEYAR</sequence>
<dbReference type="GO" id="GO:0044780">
    <property type="term" value="P:bacterial-type flagellum assembly"/>
    <property type="evidence" value="ECO:0007669"/>
    <property type="project" value="InterPro"/>
</dbReference>
<evidence type="ECO:0000256" key="3">
    <source>
        <dbReference type="ARBA" id="ARBA00022795"/>
    </source>
</evidence>
<name>A0A9X3CNH9_9VIBR</name>
<reference evidence="4" key="1">
    <citation type="submission" date="2022-02" db="EMBL/GenBank/DDBJ databases">
        <title>Vibrio sp. nov, a new bacterium isolated from seawater.</title>
        <authorList>
            <person name="Yuan Y."/>
        </authorList>
    </citation>
    <scope>NUCLEOTIDE SEQUENCE</scope>
    <source>
        <strain evidence="4">ZSDZ65</strain>
    </source>
</reference>
<keyword evidence="4" id="KW-0282">Flagellum</keyword>
<dbReference type="SUPFAM" id="SSF140566">
    <property type="entry name" value="FlgN-like"/>
    <property type="match status" value="1"/>
</dbReference>
<protein>
    <submittedName>
        <fullName evidence="4">Flagellar protein FlgN</fullName>
    </submittedName>
</protein>
<dbReference type="Proteomes" id="UP001155587">
    <property type="component" value="Unassembled WGS sequence"/>
</dbReference>
<keyword evidence="4" id="KW-0969">Cilium</keyword>
<dbReference type="AlphaFoldDB" id="A0A9X3CNH9"/>
<evidence type="ECO:0000256" key="1">
    <source>
        <dbReference type="ARBA" id="ARBA00002397"/>
    </source>
</evidence>
<keyword evidence="4" id="KW-0966">Cell projection</keyword>
<accession>A0A9X3CNH9</accession>
<dbReference type="RefSeq" id="WP_250618828.1">
    <property type="nucleotide sequence ID" value="NZ_JAKRRY010000013.1"/>
</dbReference>
<dbReference type="Pfam" id="PF05130">
    <property type="entry name" value="FlgN"/>
    <property type="match status" value="1"/>
</dbReference>
<dbReference type="Gene3D" id="1.20.58.300">
    <property type="entry name" value="FlgN-like"/>
    <property type="match status" value="1"/>
</dbReference>
<evidence type="ECO:0000256" key="2">
    <source>
        <dbReference type="ARBA" id="ARBA00007703"/>
    </source>
</evidence>
<keyword evidence="5" id="KW-1185">Reference proteome</keyword>
<comment type="function">
    <text evidence="1">Required for the efficient initiation of filament assembly.</text>
</comment>
<comment type="caution">
    <text evidence="4">The sequence shown here is derived from an EMBL/GenBank/DDBJ whole genome shotgun (WGS) entry which is preliminary data.</text>
</comment>
<organism evidence="4 5">
    <name type="scientific">Vibrio qingdaonensis</name>
    <dbReference type="NCBI Taxonomy" id="2829491"/>
    <lineage>
        <taxon>Bacteria</taxon>
        <taxon>Pseudomonadati</taxon>
        <taxon>Pseudomonadota</taxon>
        <taxon>Gammaproteobacteria</taxon>
        <taxon>Vibrionales</taxon>
        <taxon>Vibrionaceae</taxon>
        <taxon>Vibrio</taxon>
    </lineage>
</organism>